<keyword evidence="3" id="KW-0804">Transcription</keyword>
<dbReference type="InterPro" id="IPR036388">
    <property type="entry name" value="WH-like_DNA-bd_sf"/>
</dbReference>
<protein>
    <submittedName>
        <fullName evidence="5">Regulator</fullName>
    </submittedName>
</protein>
<evidence type="ECO:0000256" key="2">
    <source>
        <dbReference type="ARBA" id="ARBA00023125"/>
    </source>
</evidence>
<dbReference type="InterPro" id="IPR036390">
    <property type="entry name" value="WH_DNA-bd_sf"/>
</dbReference>
<comment type="caution">
    <text evidence="5">The sequence shown here is derived from an EMBL/GenBank/DDBJ whole genome shotgun (WGS) entry which is preliminary data.</text>
</comment>
<evidence type="ECO:0000313" key="5">
    <source>
        <dbReference type="EMBL" id="MBI5975227.1"/>
    </source>
</evidence>
<organism evidence="5 6">
    <name type="scientific">Staphylococcus canis</name>
    <dbReference type="NCBI Taxonomy" id="2724942"/>
    <lineage>
        <taxon>Bacteria</taxon>
        <taxon>Bacillati</taxon>
        <taxon>Bacillota</taxon>
        <taxon>Bacilli</taxon>
        <taxon>Bacillales</taxon>
        <taxon>Staphylococcaceae</taxon>
        <taxon>Staphylococcus</taxon>
    </lineage>
</organism>
<dbReference type="NCBIfam" id="TIGR01889">
    <property type="entry name" value="Staph_reg_Sar"/>
    <property type="match status" value="1"/>
</dbReference>
<dbReference type="Proteomes" id="UP000751852">
    <property type="component" value="Unassembled WGS sequence"/>
</dbReference>
<evidence type="ECO:0000256" key="3">
    <source>
        <dbReference type="ARBA" id="ARBA00023163"/>
    </source>
</evidence>
<name>A0ABS0T8Z8_9STAP</name>
<dbReference type="Pfam" id="PF22381">
    <property type="entry name" value="Staph_reg_Sar_Rot"/>
    <property type="match status" value="1"/>
</dbReference>
<reference evidence="5 6" key="1">
    <citation type="submission" date="2020-04" db="EMBL/GenBank/DDBJ databases">
        <title>Staphylococcus species from domestic dog.</title>
        <authorList>
            <person name="Paterson G.K."/>
        </authorList>
    </citation>
    <scope>NUCLEOTIDE SEQUENCE [LARGE SCALE GENOMIC DNA]</scope>
    <source>
        <strain evidence="5 6">H16/1A</strain>
    </source>
</reference>
<dbReference type="Gene3D" id="1.10.10.10">
    <property type="entry name" value="Winged helix-like DNA-binding domain superfamily/Winged helix DNA-binding domain"/>
    <property type="match status" value="1"/>
</dbReference>
<keyword evidence="1" id="KW-0805">Transcription regulation</keyword>
<sequence length="123" mass="14560">MSRKQELNTESIFFYEANRKKIISSLKKQFNLKLNDILFIYHLKNTNSRRIPLHKIKQSINFSLMEIHKSLTTLTERKIIGKERSTEDERKVFITITDAQAKEIDEILEGFDEIQRSTLNSND</sequence>
<feature type="domain" description="Transcriptional regulator SarA/SarZ/Rot-like helix-turn-helix" evidence="4">
    <location>
        <begin position="21"/>
        <end position="107"/>
    </location>
</feature>
<evidence type="ECO:0000259" key="4">
    <source>
        <dbReference type="Pfam" id="PF22381"/>
    </source>
</evidence>
<dbReference type="SUPFAM" id="SSF46785">
    <property type="entry name" value="Winged helix' DNA-binding domain"/>
    <property type="match status" value="1"/>
</dbReference>
<evidence type="ECO:0000256" key="1">
    <source>
        <dbReference type="ARBA" id="ARBA00023015"/>
    </source>
</evidence>
<dbReference type="InterPro" id="IPR055166">
    <property type="entry name" value="Transc_reg_Sar_Rot_HTH"/>
</dbReference>
<keyword evidence="2" id="KW-0238">DNA-binding</keyword>
<dbReference type="EMBL" id="JABANU010000013">
    <property type="protein sequence ID" value="MBI5975227.1"/>
    <property type="molecule type" value="Genomic_DNA"/>
</dbReference>
<keyword evidence="6" id="KW-1185">Reference proteome</keyword>
<dbReference type="RefSeq" id="WP_198618005.1">
    <property type="nucleotide sequence ID" value="NZ_JABANU010000013.1"/>
</dbReference>
<accession>A0ABS0T8Z8</accession>
<gene>
    <name evidence="5" type="ORF">HHH54_06385</name>
</gene>
<proteinExistence type="predicted"/>
<evidence type="ECO:0000313" key="6">
    <source>
        <dbReference type="Proteomes" id="UP000751852"/>
    </source>
</evidence>
<dbReference type="InterPro" id="IPR010166">
    <property type="entry name" value="SarA/Rot_dom"/>
</dbReference>